<accession>A0A2U1M6M9</accession>
<sequence length="260" mass="29800">MQIPSKPIHYSTKSQSLFQMVDTLVGIKGSSDKMLLYSENHNQSISGGQSFAEILFGKTLEQSSVMTDSLLRGCSLHKMIRLITFTIGGRAYLNFMGNEFGHPKRVEFPTESNNFSFSLANRDWDLLAKPGVHQDLLSFEKDMMDLNKIERIISRWLPNIHHVNDTNMVISYLRGPFLFIFNFHPSNSYDRYNVGVEEAGEYQIILNTDEKKYSGQGSIVQDQYVQKTVSRRVDGMRNCLEVLLPSRSAQVYKLTRILRV</sequence>
<dbReference type="AlphaFoldDB" id="A0A2U1M6M9"/>
<dbReference type="PANTHER" id="PTHR43651:SF4">
    <property type="entry name" value="1,4-ALPHA-GLUCAN-BRANCHING ENZYME 3, CHLOROPLASTIC_AMYLOPLASTIC"/>
    <property type="match status" value="1"/>
</dbReference>
<evidence type="ECO:0000313" key="2">
    <source>
        <dbReference type="EMBL" id="PWA56908.1"/>
    </source>
</evidence>
<dbReference type="InterPro" id="IPR006048">
    <property type="entry name" value="A-amylase/branching_C"/>
</dbReference>
<proteinExistence type="predicted"/>
<comment type="caution">
    <text evidence="2">The sequence shown here is derived from an EMBL/GenBank/DDBJ whole genome shotgun (WGS) entry which is preliminary data.</text>
</comment>
<gene>
    <name evidence="2" type="ORF">CTI12_AA412960</name>
</gene>
<dbReference type="PANTHER" id="PTHR43651">
    <property type="entry name" value="1,4-ALPHA-GLUCAN-BRANCHING ENZYME"/>
    <property type="match status" value="1"/>
</dbReference>
<dbReference type="EMBL" id="PKPP01006321">
    <property type="protein sequence ID" value="PWA56908.1"/>
    <property type="molecule type" value="Genomic_DNA"/>
</dbReference>
<protein>
    <submittedName>
        <fullName evidence="2">Alpha amylase family protein</fullName>
    </submittedName>
</protein>
<dbReference type="GO" id="GO:0005975">
    <property type="term" value="P:carbohydrate metabolic process"/>
    <property type="evidence" value="ECO:0007669"/>
    <property type="project" value="InterPro"/>
</dbReference>
<name>A0A2U1M6M9_ARTAN</name>
<dbReference type="SUPFAM" id="SSF51011">
    <property type="entry name" value="Glycosyl hydrolase domain"/>
    <property type="match status" value="1"/>
</dbReference>
<reference evidence="2 3" key="1">
    <citation type="journal article" date="2018" name="Mol. Plant">
        <title>The genome of Artemisia annua provides insight into the evolution of Asteraceae family and artemisinin biosynthesis.</title>
        <authorList>
            <person name="Shen Q."/>
            <person name="Zhang L."/>
            <person name="Liao Z."/>
            <person name="Wang S."/>
            <person name="Yan T."/>
            <person name="Shi P."/>
            <person name="Liu M."/>
            <person name="Fu X."/>
            <person name="Pan Q."/>
            <person name="Wang Y."/>
            <person name="Lv Z."/>
            <person name="Lu X."/>
            <person name="Zhang F."/>
            <person name="Jiang W."/>
            <person name="Ma Y."/>
            <person name="Chen M."/>
            <person name="Hao X."/>
            <person name="Li L."/>
            <person name="Tang Y."/>
            <person name="Lv G."/>
            <person name="Zhou Y."/>
            <person name="Sun X."/>
            <person name="Brodelius P.E."/>
            <person name="Rose J.K.C."/>
            <person name="Tang K."/>
        </authorList>
    </citation>
    <scope>NUCLEOTIDE SEQUENCE [LARGE SCALE GENOMIC DNA]</scope>
    <source>
        <strain evidence="3">cv. Huhao1</strain>
        <tissue evidence="2">Leaf</tissue>
    </source>
</reference>
<dbReference type="FunFam" id="2.60.40.1180:FF:000045">
    <property type="entry name" value="1,4-alpha-glucan-branching enzyme 3, chloroplastic/amyloplastic"/>
    <property type="match status" value="1"/>
</dbReference>
<dbReference type="Pfam" id="PF02806">
    <property type="entry name" value="Alpha-amylase_C"/>
    <property type="match status" value="1"/>
</dbReference>
<dbReference type="OrthoDB" id="196493at2759"/>
<feature type="domain" description="Alpha-amylase/branching enzyme C-terminal all beta" evidence="1">
    <location>
        <begin position="162"/>
        <end position="254"/>
    </location>
</feature>
<dbReference type="Gene3D" id="3.20.20.80">
    <property type="entry name" value="Glycosidases"/>
    <property type="match status" value="1"/>
</dbReference>
<dbReference type="GO" id="GO:0003844">
    <property type="term" value="F:1,4-alpha-glucan branching enzyme activity"/>
    <property type="evidence" value="ECO:0007669"/>
    <property type="project" value="TreeGrafter"/>
</dbReference>
<dbReference type="GO" id="GO:0043169">
    <property type="term" value="F:cation binding"/>
    <property type="evidence" value="ECO:0007669"/>
    <property type="project" value="InterPro"/>
</dbReference>
<dbReference type="SUPFAM" id="SSF51445">
    <property type="entry name" value="(Trans)glycosidases"/>
    <property type="match status" value="1"/>
</dbReference>
<dbReference type="Gene3D" id="2.60.40.1180">
    <property type="entry name" value="Golgi alpha-mannosidase II"/>
    <property type="match status" value="1"/>
</dbReference>
<dbReference type="InterPro" id="IPR017853">
    <property type="entry name" value="GH"/>
</dbReference>
<dbReference type="GO" id="GO:0005737">
    <property type="term" value="C:cytoplasm"/>
    <property type="evidence" value="ECO:0007669"/>
    <property type="project" value="TreeGrafter"/>
</dbReference>
<evidence type="ECO:0000313" key="3">
    <source>
        <dbReference type="Proteomes" id="UP000245207"/>
    </source>
</evidence>
<dbReference type="Proteomes" id="UP000245207">
    <property type="component" value="Unassembled WGS sequence"/>
</dbReference>
<keyword evidence="3" id="KW-1185">Reference proteome</keyword>
<dbReference type="STRING" id="35608.A0A2U1M6M9"/>
<evidence type="ECO:0000259" key="1">
    <source>
        <dbReference type="Pfam" id="PF02806"/>
    </source>
</evidence>
<dbReference type="InterPro" id="IPR013780">
    <property type="entry name" value="Glyco_hydro_b"/>
</dbReference>
<organism evidence="2 3">
    <name type="scientific">Artemisia annua</name>
    <name type="common">Sweet wormwood</name>
    <dbReference type="NCBI Taxonomy" id="35608"/>
    <lineage>
        <taxon>Eukaryota</taxon>
        <taxon>Viridiplantae</taxon>
        <taxon>Streptophyta</taxon>
        <taxon>Embryophyta</taxon>
        <taxon>Tracheophyta</taxon>
        <taxon>Spermatophyta</taxon>
        <taxon>Magnoliopsida</taxon>
        <taxon>eudicotyledons</taxon>
        <taxon>Gunneridae</taxon>
        <taxon>Pentapetalae</taxon>
        <taxon>asterids</taxon>
        <taxon>campanulids</taxon>
        <taxon>Asterales</taxon>
        <taxon>Asteraceae</taxon>
        <taxon>Asteroideae</taxon>
        <taxon>Anthemideae</taxon>
        <taxon>Artemisiinae</taxon>
        <taxon>Artemisia</taxon>
    </lineage>
</organism>